<evidence type="ECO:0000256" key="10">
    <source>
        <dbReference type="ARBA" id="ARBA00023180"/>
    </source>
</evidence>
<organism evidence="15 16">
    <name type="scientific">Caenorhabditis angaria</name>
    <dbReference type="NCBI Taxonomy" id="860376"/>
    <lineage>
        <taxon>Eukaryota</taxon>
        <taxon>Metazoa</taxon>
        <taxon>Ecdysozoa</taxon>
        <taxon>Nematoda</taxon>
        <taxon>Chromadorea</taxon>
        <taxon>Rhabditida</taxon>
        <taxon>Rhabditina</taxon>
        <taxon>Rhabditomorpha</taxon>
        <taxon>Rhabditoidea</taxon>
        <taxon>Rhabditidae</taxon>
        <taxon>Peloderinae</taxon>
        <taxon>Caenorhabditis</taxon>
    </lineage>
</organism>
<name>A0A9P1I728_9PELO</name>
<keyword evidence="12 13" id="KW-0407">Ion channel</keyword>
<comment type="subcellular location">
    <subcellularLocation>
        <location evidence="1">Membrane</location>
        <topology evidence="1">Multi-pass membrane protein</topology>
    </subcellularLocation>
</comment>
<evidence type="ECO:0000256" key="11">
    <source>
        <dbReference type="ARBA" id="ARBA00023201"/>
    </source>
</evidence>
<dbReference type="GO" id="GO:0005272">
    <property type="term" value="F:sodium channel activity"/>
    <property type="evidence" value="ECO:0007669"/>
    <property type="project" value="UniProtKB-KW"/>
</dbReference>
<dbReference type="EMBL" id="CANHGI010000001">
    <property type="protein sequence ID" value="CAI5439887.1"/>
    <property type="molecule type" value="Genomic_DNA"/>
</dbReference>
<evidence type="ECO:0000256" key="2">
    <source>
        <dbReference type="ARBA" id="ARBA00007193"/>
    </source>
</evidence>
<keyword evidence="11 13" id="KW-0739">Sodium transport</keyword>
<keyword evidence="9 14" id="KW-0472">Membrane</keyword>
<dbReference type="Pfam" id="PF00858">
    <property type="entry name" value="ASC"/>
    <property type="match status" value="1"/>
</dbReference>
<evidence type="ECO:0000256" key="13">
    <source>
        <dbReference type="RuleBase" id="RU000679"/>
    </source>
</evidence>
<protein>
    <submittedName>
        <fullName evidence="15">Uncharacterized protein</fullName>
    </submittedName>
</protein>
<keyword evidence="7" id="KW-0915">Sodium</keyword>
<proteinExistence type="inferred from homology"/>
<gene>
    <name evidence="15" type="ORF">CAMP_LOCUS2524</name>
</gene>
<keyword evidence="3 13" id="KW-0813">Transport</keyword>
<keyword evidence="10" id="KW-0325">Glycoprotein</keyword>
<dbReference type="GO" id="GO:0016020">
    <property type="term" value="C:membrane"/>
    <property type="evidence" value="ECO:0007669"/>
    <property type="project" value="UniProtKB-SubCell"/>
</dbReference>
<keyword evidence="8 13" id="KW-0406">Ion transport</keyword>
<evidence type="ECO:0000313" key="15">
    <source>
        <dbReference type="EMBL" id="CAI5439887.1"/>
    </source>
</evidence>
<comment type="similarity">
    <text evidence="2 13">Belongs to the amiloride-sensitive sodium channel (TC 1.A.6) family.</text>
</comment>
<evidence type="ECO:0000256" key="7">
    <source>
        <dbReference type="ARBA" id="ARBA00023053"/>
    </source>
</evidence>
<sequence length="79" mass="9180">MAGVQSIRREAKHFANMTTMHGPRRLHKSSKLFSKIFWIFVILICAAFLLYQNLQLLLMYISRPTLSQAEKKRSAWPTG</sequence>
<dbReference type="Proteomes" id="UP001152747">
    <property type="component" value="Unassembled WGS sequence"/>
</dbReference>
<evidence type="ECO:0000256" key="9">
    <source>
        <dbReference type="ARBA" id="ARBA00023136"/>
    </source>
</evidence>
<comment type="caution">
    <text evidence="15">The sequence shown here is derived from an EMBL/GenBank/DDBJ whole genome shotgun (WGS) entry which is preliminary data.</text>
</comment>
<dbReference type="OrthoDB" id="8065060at2759"/>
<keyword evidence="5 13" id="KW-0812">Transmembrane</keyword>
<feature type="transmembrane region" description="Helical" evidence="14">
    <location>
        <begin position="32"/>
        <end position="51"/>
    </location>
</feature>
<accession>A0A9P1I728</accession>
<dbReference type="AlphaFoldDB" id="A0A9P1I728"/>
<reference evidence="15" key="1">
    <citation type="submission" date="2022-11" db="EMBL/GenBank/DDBJ databases">
        <authorList>
            <person name="Kikuchi T."/>
        </authorList>
    </citation>
    <scope>NUCLEOTIDE SEQUENCE</scope>
    <source>
        <strain evidence="15">PS1010</strain>
    </source>
</reference>
<dbReference type="InterPro" id="IPR001873">
    <property type="entry name" value="ENaC"/>
</dbReference>
<evidence type="ECO:0000256" key="3">
    <source>
        <dbReference type="ARBA" id="ARBA00022448"/>
    </source>
</evidence>
<evidence type="ECO:0000256" key="1">
    <source>
        <dbReference type="ARBA" id="ARBA00004141"/>
    </source>
</evidence>
<evidence type="ECO:0000256" key="6">
    <source>
        <dbReference type="ARBA" id="ARBA00022989"/>
    </source>
</evidence>
<evidence type="ECO:0000256" key="12">
    <source>
        <dbReference type="ARBA" id="ARBA00023303"/>
    </source>
</evidence>
<evidence type="ECO:0000256" key="8">
    <source>
        <dbReference type="ARBA" id="ARBA00023065"/>
    </source>
</evidence>
<keyword evidence="6 14" id="KW-1133">Transmembrane helix</keyword>
<evidence type="ECO:0000256" key="4">
    <source>
        <dbReference type="ARBA" id="ARBA00022461"/>
    </source>
</evidence>
<evidence type="ECO:0000313" key="16">
    <source>
        <dbReference type="Proteomes" id="UP001152747"/>
    </source>
</evidence>
<keyword evidence="16" id="KW-1185">Reference proteome</keyword>
<evidence type="ECO:0000256" key="5">
    <source>
        <dbReference type="ARBA" id="ARBA00022692"/>
    </source>
</evidence>
<evidence type="ECO:0000256" key="14">
    <source>
        <dbReference type="SAM" id="Phobius"/>
    </source>
</evidence>
<keyword evidence="4 13" id="KW-0894">Sodium channel</keyword>